<evidence type="ECO:0000259" key="1">
    <source>
        <dbReference type="Pfam" id="PF00078"/>
    </source>
</evidence>
<dbReference type="PANTHER" id="PTHR31635:SF196">
    <property type="entry name" value="REVERSE TRANSCRIPTASE DOMAIN-CONTAINING PROTEIN-RELATED"/>
    <property type="match status" value="1"/>
</dbReference>
<protein>
    <recommendedName>
        <fullName evidence="1">Reverse transcriptase domain-containing protein</fullName>
    </recommendedName>
</protein>
<proteinExistence type="predicted"/>
<comment type="caution">
    <text evidence="2">The sequence shown here is derived from an EMBL/GenBank/DDBJ whole genome shotgun (WGS) entry which is preliminary data.</text>
</comment>
<dbReference type="PANTHER" id="PTHR31635">
    <property type="entry name" value="REVERSE TRANSCRIPTASE DOMAIN-CONTAINING PROTEIN-RELATED"/>
    <property type="match status" value="1"/>
</dbReference>
<gene>
    <name evidence="2" type="ORF">R1flu_026260</name>
</gene>
<feature type="domain" description="Reverse transcriptase" evidence="1">
    <location>
        <begin position="137"/>
        <end position="236"/>
    </location>
</feature>
<reference evidence="2 3" key="1">
    <citation type="submission" date="2024-09" db="EMBL/GenBank/DDBJ databases">
        <title>Chromosome-scale assembly of Riccia fluitans.</title>
        <authorList>
            <person name="Paukszto L."/>
            <person name="Sawicki J."/>
            <person name="Karawczyk K."/>
            <person name="Piernik-Szablinska J."/>
            <person name="Szczecinska M."/>
            <person name="Mazdziarz M."/>
        </authorList>
    </citation>
    <scope>NUCLEOTIDE SEQUENCE [LARGE SCALE GENOMIC DNA]</scope>
    <source>
        <strain evidence="2">Rf_01</strain>
        <tissue evidence="2">Aerial parts of the thallus</tissue>
    </source>
</reference>
<organism evidence="2 3">
    <name type="scientific">Riccia fluitans</name>
    <dbReference type="NCBI Taxonomy" id="41844"/>
    <lineage>
        <taxon>Eukaryota</taxon>
        <taxon>Viridiplantae</taxon>
        <taxon>Streptophyta</taxon>
        <taxon>Embryophyta</taxon>
        <taxon>Marchantiophyta</taxon>
        <taxon>Marchantiopsida</taxon>
        <taxon>Marchantiidae</taxon>
        <taxon>Marchantiales</taxon>
        <taxon>Ricciaceae</taxon>
        <taxon>Riccia</taxon>
    </lineage>
</organism>
<dbReference type="InterPro" id="IPR000477">
    <property type="entry name" value="RT_dom"/>
</dbReference>
<dbReference type="Pfam" id="PF00078">
    <property type="entry name" value="RVT_1"/>
    <property type="match status" value="1"/>
</dbReference>
<evidence type="ECO:0000313" key="2">
    <source>
        <dbReference type="EMBL" id="KAL2607687.1"/>
    </source>
</evidence>
<dbReference type="Proteomes" id="UP001605036">
    <property type="component" value="Unassembled WGS sequence"/>
</dbReference>
<dbReference type="AlphaFoldDB" id="A0ABD1XFG1"/>
<sequence length="241" mass="27984">MTILRDEENREIRDEESILECVYRYYTELYTQPKISSVESQEQVKALTLIDHRVSKEDNLQLMEVPGVEELRDTVKNLPLDESLGEYGLPAEVLRELWEVISTCCLEFIQEAWHSKQIGKYNIGAIIKLNPKNEKREDLRNLHPISLLNLAYKLVGCILEKRMKDIIPKLVDEEQIGLIYGRSITNNIVSLGLCQELAVAQREPVIFCKLDFVKGFDRVQHSFLWATMRWMGFSPTIIELT</sequence>
<evidence type="ECO:0000313" key="3">
    <source>
        <dbReference type="Proteomes" id="UP001605036"/>
    </source>
</evidence>
<name>A0ABD1XFG1_9MARC</name>
<keyword evidence="3" id="KW-1185">Reference proteome</keyword>
<accession>A0ABD1XFG1</accession>
<dbReference type="SUPFAM" id="SSF56672">
    <property type="entry name" value="DNA/RNA polymerases"/>
    <property type="match status" value="1"/>
</dbReference>
<dbReference type="EMBL" id="JBHFFA010000008">
    <property type="protein sequence ID" value="KAL2607687.1"/>
    <property type="molecule type" value="Genomic_DNA"/>
</dbReference>
<dbReference type="InterPro" id="IPR043502">
    <property type="entry name" value="DNA/RNA_pol_sf"/>
</dbReference>